<gene>
    <name evidence="6" type="primary">rplF</name>
    <name evidence="10" type="ORF">DXX99_05145</name>
</gene>
<dbReference type="PRINTS" id="PR00059">
    <property type="entry name" value="RIBOSOMALL6"/>
</dbReference>
<dbReference type="InterPro" id="IPR002358">
    <property type="entry name" value="Ribosomal_uL6_CS"/>
</dbReference>
<dbReference type="FunFam" id="3.90.930.12:FF:000002">
    <property type="entry name" value="50S ribosomal protein L6"/>
    <property type="match status" value="1"/>
</dbReference>
<comment type="caution">
    <text evidence="10">The sequence shown here is derived from an EMBL/GenBank/DDBJ whole genome shotgun (WGS) entry which is preliminary data.</text>
</comment>
<dbReference type="FunFam" id="3.90.930.12:FF:000001">
    <property type="entry name" value="50S ribosomal protein L6"/>
    <property type="match status" value="1"/>
</dbReference>
<dbReference type="PROSITE" id="PS00525">
    <property type="entry name" value="RIBOSOMAL_L6_1"/>
    <property type="match status" value="1"/>
</dbReference>
<keyword evidence="4 6" id="KW-0689">Ribosomal protein</keyword>
<dbReference type="OrthoDB" id="9805007at2"/>
<dbReference type="Pfam" id="PF00347">
    <property type="entry name" value="Ribosomal_L6"/>
    <property type="match status" value="2"/>
</dbReference>
<dbReference type="SUPFAM" id="SSF56053">
    <property type="entry name" value="Ribosomal protein L6"/>
    <property type="match status" value="2"/>
</dbReference>
<dbReference type="InterPro" id="IPR000702">
    <property type="entry name" value="Ribosomal_uL6-like"/>
</dbReference>
<dbReference type="EMBL" id="QSLN01000005">
    <property type="protein sequence ID" value="RDV83377.1"/>
    <property type="molecule type" value="Genomic_DNA"/>
</dbReference>
<comment type="subunit">
    <text evidence="6">Part of the 50S ribosomal subunit.</text>
</comment>
<keyword evidence="2 6" id="KW-0699">rRNA-binding</keyword>
<comment type="similarity">
    <text evidence="1 6 7">Belongs to the universal ribosomal protein uL6 family.</text>
</comment>
<dbReference type="GO" id="GO:0002181">
    <property type="term" value="P:cytoplasmic translation"/>
    <property type="evidence" value="ECO:0007669"/>
    <property type="project" value="TreeGrafter"/>
</dbReference>
<dbReference type="HAMAP" id="MF_01365_B">
    <property type="entry name" value="Ribosomal_uL6_B"/>
    <property type="match status" value="1"/>
</dbReference>
<proteinExistence type="inferred from homology"/>
<evidence type="ECO:0000256" key="7">
    <source>
        <dbReference type="RuleBase" id="RU003869"/>
    </source>
</evidence>
<dbReference type="PIRSF" id="PIRSF002162">
    <property type="entry name" value="Ribosomal_L6"/>
    <property type="match status" value="1"/>
</dbReference>
<evidence type="ECO:0000259" key="9">
    <source>
        <dbReference type="Pfam" id="PF00347"/>
    </source>
</evidence>
<evidence type="ECO:0000313" key="10">
    <source>
        <dbReference type="EMBL" id="RDV83377.1"/>
    </source>
</evidence>
<dbReference type="InterPro" id="IPR020040">
    <property type="entry name" value="Ribosomal_uL6_a/b-dom"/>
</dbReference>
<accession>A0A3D8P4U5</accession>
<evidence type="ECO:0000256" key="6">
    <source>
        <dbReference type="HAMAP-Rule" id="MF_01365"/>
    </source>
</evidence>
<keyword evidence="11" id="KW-1185">Reference proteome</keyword>
<dbReference type="InterPro" id="IPR036789">
    <property type="entry name" value="Ribosomal_uL6-like_a/b-dom_sf"/>
</dbReference>
<dbReference type="GO" id="GO:0022625">
    <property type="term" value="C:cytosolic large ribosomal subunit"/>
    <property type="evidence" value="ECO:0007669"/>
    <property type="project" value="UniProtKB-UniRule"/>
</dbReference>
<organism evidence="10 11">
    <name type="scientific">Ammonifex thiophilus</name>
    <dbReference type="NCBI Taxonomy" id="444093"/>
    <lineage>
        <taxon>Bacteria</taxon>
        <taxon>Bacillati</taxon>
        <taxon>Bacillota</taxon>
        <taxon>Clostridia</taxon>
        <taxon>Thermoanaerobacterales</taxon>
        <taxon>Thermoanaerobacteraceae</taxon>
        <taxon>Ammonifex</taxon>
    </lineage>
</organism>
<keyword evidence="5 6" id="KW-0687">Ribonucleoprotein</keyword>
<comment type="function">
    <text evidence="6 8">This protein binds to the 23S rRNA, and is important in its secondary structure. It is located near the subunit interface in the base of the L7/L12 stalk, and near the tRNA binding site of the peptidyltransferase center.</text>
</comment>
<evidence type="ECO:0000256" key="3">
    <source>
        <dbReference type="ARBA" id="ARBA00022884"/>
    </source>
</evidence>
<evidence type="ECO:0000256" key="5">
    <source>
        <dbReference type="ARBA" id="ARBA00023274"/>
    </source>
</evidence>
<reference evidence="10 11" key="1">
    <citation type="submission" date="2018-08" db="EMBL/GenBank/DDBJ databases">
        <title>Form III RuBisCO-mediated autotrophy in Thermodesulfobium bacteria.</title>
        <authorList>
            <person name="Toshchakov S.V."/>
            <person name="Kublanov I.V."/>
            <person name="Frolov E."/>
            <person name="Bonch-Osmolovskaya E.A."/>
            <person name="Tourova T.P."/>
            <person name="Chernych N.A."/>
            <person name="Lebedinsky A.V."/>
        </authorList>
    </citation>
    <scope>NUCLEOTIDE SEQUENCE [LARGE SCALE GENOMIC DNA]</scope>
    <source>
        <strain evidence="10 11">SR</strain>
    </source>
</reference>
<name>A0A3D8P4U5_9THEO</name>
<dbReference type="InterPro" id="IPR019906">
    <property type="entry name" value="Ribosomal_uL6_bac-type"/>
</dbReference>
<feature type="domain" description="Large ribosomal subunit protein uL6 alpha-beta" evidence="9">
    <location>
        <begin position="11"/>
        <end position="82"/>
    </location>
</feature>
<dbReference type="NCBIfam" id="TIGR03654">
    <property type="entry name" value="L6_bact"/>
    <property type="match status" value="1"/>
</dbReference>
<keyword evidence="3 6" id="KW-0694">RNA-binding</keyword>
<dbReference type="PANTHER" id="PTHR11655">
    <property type="entry name" value="60S/50S RIBOSOMAL PROTEIN L6/L9"/>
    <property type="match status" value="1"/>
</dbReference>
<evidence type="ECO:0000256" key="2">
    <source>
        <dbReference type="ARBA" id="ARBA00022730"/>
    </source>
</evidence>
<evidence type="ECO:0000256" key="1">
    <source>
        <dbReference type="ARBA" id="ARBA00009356"/>
    </source>
</evidence>
<dbReference type="Gene3D" id="3.90.930.12">
    <property type="entry name" value="Ribosomal protein L6, alpha-beta domain"/>
    <property type="match status" value="2"/>
</dbReference>
<sequence length="182" mass="20067">MSRIGKKPVPIPEGVEVVIEGNRVAVKGPKGRLEREFPEGVWIEKQDRQLVVHRRSDEPRDKALHGLSRTLLNNMILGVTQGWSRSLEIVGVGYRAAKQGNKLVLSVGYSHPVEIEPPPGIEIEVPAPNKIVVKGLDKEQVGQLAAKIRSIRKPEPYKGKGIRYEGEVVRHKAGKTAGKGKK</sequence>
<dbReference type="GO" id="GO:0019843">
    <property type="term" value="F:rRNA binding"/>
    <property type="evidence" value="ECO:0007669"/>
    <property type="project" value="UniProtKB-UniRule"/>
</dbReference>
<dbReference type="Proteomes" id="UP000256329">
    <property type="component" value="Unassembled WGS sequence"/>
</dbReference>
<dbReference type="GO" id="GO:0003735">
    <property type="term" value="F:structural constituent of ribosome"/>
    <property type="evidence" value="ECO:0007669"/>
    <property type="project" value="UniProtKB-UniRule"/>
</dbReference>
<evidence type="ECO:0000256" key="4">
    <source>
        <dbReference type="ARBA" id="ARBA00022980"/>
    </source>
</evidence>
<evidence type="ECO:0000256" key="8">
    <source>
        <dbReference type="RuleBase" id="RU003870"/>
    </source>
</evidence>
<feature type="domain" description="Large ribosomal subunit protein uL6 alpha-beta" evidence="9">
    <location>
        <begin position="90"/>
        <end position="164"/>
    </location>
</feature>
<protein>
    <recommendedName>
        <fullName evidence="6">Large ribosomal subunit protein uL6</fullName>
    </recommendedName>
</protein>
<dbReference type="AlphaFoldDB" id="A0A3D8P4U5"/>
<evidence type="ECO:0000313" key="11">
    <source>
        <dbReference type="Proteomes" id="UP000256329"/>
    </source>
</evidence>
<dbReference type="PANTHER" id="PTHR11655:SF14">
    <property type="entry name" value="LARGE RIBOSOMAL SUBUNIT PROTEIN UL6M"/>
    <property type="match status" value="1"/>
</dbReference>
<dbReference type="RefSeq" id="WP_115792441.1">
    <property type="nucleotide sequence ID" value="NZ_QSLN01000005.1"/>
</dbReference>